<comment type="caution">
    <text evidence="1">The sequence shown here is derived from an EMBL/GenBank/DDBJ whole genome shotgun (WGS) entry which is preliminary data.</text>
</comment>
<dbReference type="EMBL" id="JAHYIQ010000029">
    <property type="protein sequence ID" value="KAK1120808.1"/>
    <property type="molecule type" value="Genomic_DNA"/>
</dbReference>
<keyword evidence="2" id="KW-1185">Reference proteome</keyword>
<name>A0AA40KHS8_9HYME</name>
<dbReference type="Proteomes" id="UP001177670">
    <property type="component" value="Unassembled WGS sequence"/>
</dbReference>
<protein>
    <submittedName>
        <fullName evidence="1">Uncharacterized protein</fullName>
    </submittedName>
</protein>
<organism evidence="1 2">
    <name type="scientific">Melipona bicolor</name>
    <dbReference type="NCBI Taxonomy" id="60889"/>
    <lineage>
        <taxon>Eukaryota</taxon>
        <taxon>Metazoa</taxon>
        <taxon>Ecdysozoa</taxon>
        <taxon>Arthropoda</taxon>
        <taxon>Hexapoda</taxon>
        <taxon>Insecta</taxon>
        <taxon>Pterygota</taxon>
        <taxon>Neoptera</taxon>
        <taxon>Endopterygota</taxon>
        <taxon>Hymenoptera</taxon>
        <taxon>Apocrita</taxon>
        <taxon>Aculeata</taxon>
        <taxon>Apoidea</taxon>
        <taxon>Anthophila</taxon>
        <taxon>Apidae</taxon>
        <taxon>Melipona</taxon>
    </lineage>
</organism>
<proteinExistence type="predicted"/>
<feature type="non-terminal residue" evidence="1">
    <location>
        <position position="1"/>
    </location>
</feature>
<dbReference type="AlphaFoldDB" id="A0AA40KHS8"/>
<accession>A0AA40KHS8</accession>
<evidence type="ECO:0000313" key="1">
    <source>
        <dbReference type="EMBL" id="KAK1120808.1"/>
    </source>
</evidence>
<evidence type="ECO:0000313" key="2">
    <source>
        <dbReference type="Proteomes" id="UP001177670"/>
    </source>
</evidence>
<sequence>QDVYCLPVDCRKVARAIEPTSTNHSPRQKTVDRVKRVFCGSIPAWGGFNVFFLRAFPLNPFHGLNIYPRQSCAEVDTPRDT</sequence>
<reference evidence="1" key="1">
    <citation type="submission" date="2021-10" db="EMBL/GenBank/DDBJ databases">
        <title>Melipona bicolor Genome sequencing and assembly.</title>
        <authorList>
            <person name="Araujo N.S."/>
            <person name="Arias M.C."/>
        </authorList>
    </citation>
    <scope>NUCLEOTIDE SEQUENCE</scope>
    <source>
        <strain evidence="1">USP_2M_L1-L4_2017</strain>
        <tissue evidence="1">Whole body</tissue>
    </source>
</reference>
<gene>
    <name evidence="1" type="ORF">K0M31_011013</name>
</gene>